<dbReference type="AlphaFoldDB" id="A0A0J0XFC6"/>
<evidence type="ECO:0000256" key="1">
    <source>
        <dbReference type="SAM" id="Phobius"/>
    </source>
</evidence>
<proteinExistence type="predicted"/>
<dbReference type="STRING" id="879819.A0A0J0XFC6"/>
<sequence length="178" mass="19240">MSSRAILGLALLTLIAIGVPHRLVFGVLYVVQFSLTAYAAEAGPVRIPAAAYLANSQSSRRHLLETMLLLMTFLLPLNLPALAVWGKNFWIHGQHALPEDRSISSVLPTLIMVMVASFERPLTAAAQARFVAKWGAAFAAVMAFTFAPGRPYLLGPIVNVVFIIASVLMAATVSIRRQ</sequence>
<feature type="transmembrane region" description="Helical" evidence="1">
    <location>
        <begin position="130"/>
        <end position="147"/>
    </location>
</feature>
<accession>A0A0J0XFC6</accession>
<keyword evidence="4" id="KW-1185">Reference proteome</keyword>
<dbReference type="GeneID" id="28980370"/>
<dbReference type="InterPro" id="IPR056824">
    <property type="entry name" value="PGAP1_TMD"/>
</dbReference>
<dbReference type="RefSeq" id="XP_018276239.1">
    <property type="nucleotide sequence ID" value="XM_018419767.1"/>
</dbReference>
<keyword evidence="1" id="KW-1133">Transmembrane helix</keyword>
<name>A0A0J0XFC6_9TREE</name>
<gene>
    <name evidence="3" type="ORF">CC85DRAFT_180757</name>
</gene>
<dbReference type="Proteomes" id="UP000053611">
    <property type="component" value="Unassembled WGS sequence"/>
</dbReference>
<feature type="domain" description="GPI inositol-deacylase transmembrane" evidence="2">
    <location>
        <begin position="4"/>
        <end position="168"/>
    </location>
</feature>
<keyword evidence="1" id="KW-0472">Membrane</keyword>
<feature type="transmembrane region" description="Helical" evidence="1">
    <location>
        <begin position="66"/>
        <end position="86"/>
    </location>
</feature>
<dbReference type="Pfam" id="PF25140">
    <property type="entry name" value="PGAP1_TMD"/>
    <property type="match status" value="1"/>
</dbReference>
<dbReference type="EMBL" id="KQ087250">
    <property type="protein sequence ID" value="KLT39748.1"/>
    <property type="molecule type" value="Genomic_DNA"/>
</dbReference>
<keyword evidence="1" id="KW-0812">Transmembrane</keyword>
<evidence type="ECO:0000313" key="4">
    <source>
        <dbReference type="Proteomes" id="UP000053611"/>
    </source>
</evidence>
<evidence type="ECO:0000313" key="3">
    <source>
        <dbReference type="EMBL" id="KLT39748.1"/>
    </source>
</evidence>
<feature type="transmembrane region" description="Helical" evidence="1">
    <location>
        <begin position="153"/>
        <end position="175"/>
    </location>
</feature>
<evidence type="ECO:0000259" key="2">
    <source>
        <dbReference type="Pfam" id="PF25140"/>
    </source>
</evidence>
<reference evidence="3 4" key="1">
    <citation type="submission" date="2015-03" db="EMBL/GenBank/DDBJ databases">
        <title>Genomics and transcriptomics of the oil-accumulating basidiomycete yeast T. oleaginosus allow insights into substrate utilization and the diverse evolutionary trajectories of mating systems in fungi.</title>
        <authorList>
            <consortium name="DOE Joint Genome Institute"/>
            <person name="Kourist R."/>
            <person name="Kracht O."/>
            <person name="Bracharz F."/>
            <person name="Lipzen A."/>
            <person name="Nolan M."/>
            <person name="Ohm R."/>
            <person name="Grigoriev I."/>
            <person name="Sun S."/>
            <person name="Heitman J."/>
            <person name="Bruck T."/>
            <person name="Nowrousian M."/>
        </authorList>
    </citation>
    <scope>NUCLEOTIDE SEQUENCE [LARGE SCALE GENOMIC DNA]</scope>
    <source>
        <strain evidence="3 4">IBC0246</strain>
    </source>
</reference>
<protein>
    <recommendedName>
        <fullName evidence="2">GPI inositol-deacylase transmembrane domain-containing protein</fullName>
    </recommendedName>
</protein>
<organism evidence="3 4">
    <name type="scientific">Cutaneotrichosporon oleaginosum</name>
    <dbReference type="NCBI Taxonomy" id="879819"/>
    <lineage>
        <taxon>Eukaryota</taxon>
        <taxon>Fungi</taxon>
        <taxon>Dikarya</taxon>
        <taxon>Basidiomycota</taxon>
        <taxon>Agaricomycotina</taxon>
        <taxon>Tremellomycetes</taxon>
        <taxon>Trichosporonales</taxon>
        <taxon>Trichosporonaceae</taxon>
        <taxon>Cutaneotrichosporon</taxon>
    </lineage>
</organism>